<dbReference type="RefSeq" id="WP_117322350.1">
    <property type="nucleotide sequence ID" value="NZ_QVTD01000005.1"/>
</dbReference>
<keyword evidence="1" id="KW-0472">Membrane</keyword>
<organism evidence="2 3">
    <name type="scientific">Peribacillus glennii</name>
    <dbReference type="NCBI Taxonomy" id="2303991"/>
    <lineage>
        <taxon>Bacteria</taxon>
        <taxon>Bacillati</taxon>
        <taxon>Bacillota</taxon>
        <taxon>Bacilli</taxon>
        <taxon>Bacillales</taxon>
        <taxon>Bacillaceae</taxon>
        <taxon>Peribacillus</taxon>
    </lineage>
</organism>
<dbReference type="EMBL" id="QVTD01000005">
    <property type="protein sequence ID" value="RFU63711.1"/>
    <property type="molecule type" value="Genomic_DNA"/>
</dbReference>
<evidence type="ECO:0000256" key="1">
    <source>
        <dbReference type="SAM" id="Phobius"/>
    </source>
</evidence>
<name>A0A372LCN7_9BACI</name>
<accession>A0A372LCN7</accession>
<dbReference type="AlphaFoldDB" id="A0A372LCN7"/>
<sequence>MLQQFEELKRKIYLVAFPFFGFSLVINQVFYKITHSALHFEDFLKDYPPFCMVFDWLGFIAGKKSMV</sequence>
<keyword evidence="3" id="KW-1185">Reference proteome</keyword>
<comment type="caution">
    <text evidence="2">The sequence shown here is derived from an EMBL/GenBank/DDBJ whole genome shotgun (WGS) entry which is preliminary data.</text>
</comment>
<evidence type="ECO:0000313" key="2">
    <source>
        <dbReference type="EMBL" id="RFU63711.1"/>
    </source>
</evidence>
<feature type="transmembrane region" description="Helical" evidence="1">
    <location>
        <begin position="12"/>
        <end position="31"/>
    </location>
</feature>
<keyword evidence="1" id="KW-1133">Transmembrane helix</keyword>
<evidence type="ECO:0000313" key="3">
    <source>
        <dbReference type="Proteomes" id="UP000262939"/>
    </source>
</evidence>
<gene>
    <name evidence="2" type="ORF">D0466_09550</name>
</gene>
<keyword evidence="1" id="KW-0812">Transmembrane</keyword>
<dbReference type="Proteomes" id="UP000262939">
    <property type="component" value="Unassembled WGS sequence"/>
</dbReference>
<proteinExistence type="predicted"/>
<protein>
    <submittedName>
        <fullName evidence="2">Uncharacterized protein</fullName>
    </submittedName>
</protein>
<reference evidence="2 3" key="1">
    <citation type="submission" date="2018-08" db="EMBL/GenBank/DDBJ databases">
        <title>Bacillus chawlae sp. nov., Bacillus glennii sp. nov., and Bacillus saganii sp. nov. Isolated from the Vehicle Assembly Building at Kennedy Space Center where the Viking Spacecraft were Assembled.</title>
        <authorList>
            <person name="Seuylemezian A."/>
            <person name="Vaishampayan P."/>
        </authorList>
    </citation>
    <scope>NUCLEOTIDE SEQUENCE [LARGE SCALE GENOMIC DNA]</scope>
    <source>
        <strain evidence="2 3">V44-8</strain>
    </source>
</reference>